<evidence type="ECO:0000313" key="2">
    <source>
        <dbReference type="Proteomes" id="UP000031760"/>
    </source>
</evidence>
<organism evidence="1 2">
    <name type="scientific">Nonlabens marinus S1-08</name>
    <dbReference type="NCBI Taxonomy" id="1454201"/>
    <lineage>
        <taxon>Bacteria</taxon>
        <taxon>Pseudomonadati</taxon>
        <taxon>Bacteroidota</taxon>
        <taxon>Flavobacteriia</taxon>
        <taxon>Flavobacteriales</taxon>
        <taxon>Flavobacteriaceae</taxon>
        <taxon>Nonlabens</taxon>
    </lineage>
</organism>
<keyword evidence="2" id="KW-1185">Reference proteome</keyword>
<reference evidence="1 2" key="1">
    <citation type="journal article" date="2014" name="Proc. Natl. Acad. Sci. U.S.A.">
        <title>Functional characterization of flavobacteria rhodopsins reveals a unique class of light-driven chloride pump in bacteria.</title>
        <authorList>
            <person name="Yoshizawa S."/>
            <person name="Kumagai Y."/>
            <person name="Kim H."/>
            <person name="Ogura Y."/>
            <person name="Hayashi T."/>
            <person name="Iwasaki W."/>
            <person name="DeLong E.F."/>
            <person name="Kogure K."/>
        </authorList>
    </citation>
    <scope>NUCLEOTIDE SEQUENCE [LARGE SCALE GENOMIC DNA]</scope>
    <source>
        <strain evidence="1 2">S1-08</strain>
    </source>
</reference>
<protein>
    <submittedName>
        <fullName evidence="1">Uncharacterized protein</fullName>
    </submittedName>
</protein>
<accession>W8VRJ9</accession>
<dbReference type="AlphaFoldDB" id="W8VRJ9"/>
<dbReference type="EMBL" id="AP014548">
    <property type="protein sequence ID" value="BAO55670.1"/>
    <property type="molecule type" value="Genomic_DNA"/>
</dbReference>
<dbReference type="Proteomes" id="UP000031760">
    <property type="component" value="Chromosome"/>
</dbReference>
<evidence type="ECO:0000313" key="1">
    <source>
        <dbReference type="EMBL" id="BAO55670.1"/>
    </source>
</evidence>
<gene>
    <name evidence="1" type="ORF">NMS_1661</name>
</gene>
<name>W8VRJ9_9FLAO</name>
<dbReference type="KEGG" id="nmf:NMS_1661"/>
<proteinExistence type="predicted"/>
<dbReference type="STRING" id="1454201.NMS_1661"/>
<dbReference type="HOGENOM" id="CLU_3202683_0_0_10"/>
<sequence length="45" mass="4978">MATASISEVPVPIQQLFIQQIEGEFAFAKANSLSFYYLSRPPPSC</sequence>